<accession>A0A1G6NP53</accession>
<dbReference type="OrthoDB" id="2971779at2"/>
<keyword evidence="1" id="KW-0812">Transmembrane</keyword>
<proteinExistence type="predicted"/>
<dbReference type="EMBL" id="FMZB01000003">
    <property type="protein sequence ID" value="SDC69056.1"/>
    <property type="molecule type" value="Genomic_DNA"/>
</dbReference>
<keyword evidence="3" id="KW-1185">Reference proteome</keyword>
<protein>
    <submittedName>
        <fullName evidence="2">Uncharacterized protein</fullName>
    </submittedName>
</protein>
<evidence type="ECO:0000256" key="1">
    <source>
        <dbReference type="SAM" id="Phobius"/>
    </source>
</evidence>
<dbReference type="Proteomes" id="UP000198666">
    <property type="component" value="Unassembled WGS sequence"/>
</dbReference>
<organism evidence="2 3">
    <name type="scientific">Terribacillus halophilus</name>
    <dbReference type="NCBI Taxonomy" id="361279"/>
    <lineage>
        <taxon>Bacteria</taxon>
        <taxon>Bacillati</taxon>
        <taxon>Bacillota</taxon>
        <taxon>Bacilli</taxon>
        <taxon>Bacillales</taxon>
        <taxon>Bacillaceae</taxon>
        <taxon>Terribacillus</taxon>
    </lineage>
</organism>
<evidence type="ECO:0000313" key="2">
    <source>
        <dbReference type="EMBL" id="SDC69056.1"/>
    </source>
</evidence>
<keyword evidence="1" id="KW-1133">Transmembrane helix</keyword>
<dbReference type="RefSeq" id="WP_093726754.1">
    <property type="nucleotide sequence ID" value="NZ_FMZB01000003.1"/>
</dbReference>
<feature type="transmembrane region" description="Helical" evidence="1">
    <location>
        <begin position="63"/>
        <end position="83"/>
    </location>
</feature>
<name>A0A1G6NP53_9BACI</name>
<sequence length="92" mass="10782">MMMILPIMGLLAALSVFAAIFFCIRWLVKHQWYSILSVVTAHIILGYSHRFGWLQWEFSKDRLLLLMTLICSMLILVKWSVLIGNKKKKRTV</sequence>
<feature type="transmembrane region" description="Helical" evidence="1">
    <location>
        <begin position="34"/>
        <end position="51"/>
    </location>
</feature>
<evidence type="ECO:0000313" key="3">
    <source>
        <dbReference type="Proteomes" id="UP000198666"/>
    </source>
</evidence>
<gene>
    <name evidence="2" type="ORF">SAMN05421663_103363</name>
</gene>
<dbReference type="AlphaFoldDB" id="A0A1G6NP53"/>
<reference evidence="3" key="1">
    <citation type="submission" date="2016-10" db="EMBL/GenBank/DDBJ databases">
        <authorList>
            <person name="Varghese N."/>
            <person name="Submissions S."/>
        </authorList>
    </citation>
    <scope>NUCLEOTIDE SEQUENCE [LARGE SCALE GENOMIC DNA]</scope>
    <source>
        <strain evidence="3">DSM 21620</strain>
    </source>
</reference>
<keyword evidence="1" id="KW-0472">Membrane</keyword>